<name>A0A4U3AIS7_9BACI</name>
<dbReference type="EMBL" id="SZON01002133">
    <property type="protein sequence ID" value="TKI88556.1"/>
    <property type="molecule type" value="Genomic_DNA"/>
</dbReference>
<comment type="caution">
    <text evidence="1">The sequence shown here is derived from an EMBL/GenBank/DDBJ whole genome shotgun (WGS) entry which is preliminary data.</text>
</comment>
<gene>
    <name evidence="1" type="ORF">FC699_27785</name>
</gene>
<feature type="non-terminal residue" evidence="1">
    <location>
        <position position="1"/>
    </location>
</feature>
<organism evidence="1 2">
    <name type="scientific">Bacillus wiedmannii</name>
    <dbReference type="NCBI Taxonomy" id="1890302"/>
    <lineage>
        <taxon>Bacteria</taxon>
        <taxon>Bacillati</taxon>
        <taxon>Bacillota</taxon>
        <taxon>Bacilli</taxon>
        <taxon>Bacillales</taxon>
        <taxon>Bacillaceae</taxon>
        <taxon>Bacillus</taxon>
        <taxon>Bacillus cereus group</taxon>
    </lineage>
</organism>
<dbReference type="AlphaFoldDB" id="A0A4U3AIS7"/>
<proteinExistence type="predicted"/>
<dbReference type="Proteomes" id="UP000305222">
    <property type="component" value="Unassembled WGS sequence"/>
</dbReference>
<evidence type="ECO:0000313" key="2">
    <source>
        <dbReference type="Proteomes" id="UP000305222"/>
    </source>
</evidence>
<sequence>YQLKKYQLFKPEYIDAIDDSEIEKEVIAILQMIS</sequence>
<evidence type="ECO:0000313" key="1">
    <source>
        <dbReference type="EMBL" id="TKI88556.1"/>
    </source>
</evidence>
<protein>
    <submittedName>
        <fullName evidence="1">TetR/AcrR family transcriptional regulator</fullName>
    </submittedName>
</protein>
<reference evidence="1 2" key="1">
    <citation type="journal article" date="2019" name="Environ. Microbiol.">
        <title>An active ?-lactamase is a part of an orchestrated cell wall stress resistance network of Bacillus subtilis and related rhizosphere species.</title>
        <authorList>
            <person name="Bucher T."/>
            <person name="Keren-Paz A."/>
            <person name="Hausser J."/>
            <person name="Olender T."/>
            <person name="Cytryn E."/>
            <person name="Kolodkin-Gal I."/>
        </authorList>
    </citation>
    <scope>NUCLEOTIDE SEQUENCE [LARGE SCALE GENOMIC DNA]</scope>
    <source>
        <strain evidence="1 2">I5</strain>
    </source>
</reference>
<accession>A0A4U3AIS7</accession>